<dbReference type="PROSITE" id="PS00138">
    <property type="entry name" value="SUBTILASE_SER"/>
    <property type="match status" value="1"/>
</dbReference>
<dbReference type="InterPro" id="IPR034202">
    <property type="entry name" value="Subtilisin_Carlsberg-like"/>
</dbReference>
<dbReference type="InterPro" id="IPR000209">
    <property type="entry name" value="Peptidase_S8/S53_dom"/>
</dbReference>
<dbReference type="InterPro" id="IPR022398">
    <property type="entry name" value="Peptidase_S8_His-AS"/>
</dbReference>
<organism evidence="8 9">
    <name type="scientific">Bacillus songklensis</name>
    <dbReference type="NCBI Taxonomy" id="1069116"/>
    <lineage>
        <taxon>Bacteria</taxon>
        <taxon>Bacillati</taxon>
        <taxon>Bacillota</taxon>
        <taxon>Bacilli</taxon>
        <taxon>Bacillales</taxon>
        <taxon>Bacillaceae</taxon>
        <taxon>Bacillus</taxon>
    </lineage>
</organism>
<dbReference type="InterPro" id="IPR023827">
    <property type="entry name" value="Peptidase_S8_Asp-AS"/>
</dbReference>
<dbReference type="InterPro" id="IPR023828">
    <property type="entry name" value="Peptidase_S8_Ser-AS"/>
</dbReference>
<dbReference type="PANTHER" id="PTHR43399">
    <property type="entry name" value="SUBTILISIN-RELATED"/>
    <property type="match status" value="1"/>
</dbReference>
<feature type="domain" description="Peptidase S8/S53" evidence="7">
    <location>
        <begin position="40"/>
        <end position="301"/>
    </location>
</feature>
<dbReference type="Pfam" id="PF00082">
    <property type="entry name" value="Peptidase_S8"/>
    <property type="match status" value="1"/>
</dbReference>
<feature type="active site" description="Charge relay system" evidence="5">
    <location>
        <position position="250"/>
    </location>
</feature>
<keyword evidence="4 5" id="KW-0720">Serine protease</keyword>
<protein>
    <submittedName>
        <fullName evidence="8">S8 family peptidase</fullName>
    </submittedName>
</protein>
<evidence type="ECO:0000259" key="7">
    <source>
        <dbReference type="Pfam" id="PF00082"/>
    </source>
</evidence>
<dbReference type="InterPro" id="IPR015500">
    <property type="entry name" value="Peptidase_S8_subtilisin-rel"/>
</dbReference>
<gene>
    <name evidence="8" type="ORF">ACFOU2_20790</name>
</gene>
<comment type="caution">
    <text evidence="8">The sequence shown here is derived from an EMBL/GenBank/DDBJ whole genome shotgun (WGS) entry which is preliminary data.</text>
</comment>
<evidence type="ECO:0000256" key="2">
    <source>
        <dbReference type="ARBA" id="ARBA00022670"/>
    </source>
</evidence>
<dbReference type="RefSeq" id="WP_377918169.1">
    <property type="nucleotide sequence ID" value="NZ_JBHRZT010000072.1"/>
</dbReference>
<dbReference type="PROSITE" id="PS00137">
    <property type="entry name" value="SUBTILASE_HIS"/>
    <property type="match status" value="1"/>
</dbReference>
<dbReference type="PROSITE" id="PS00136">
    <property type="entry name" value="SUBTILASE_ASP"/>
    <property type="match status" value="1"/>
</dbReference>
<keyword evidence="3 5" id="KW-0378">Hydrolase</keyword>
<dbReference type="CDD" id="cd07477">
    <property type="entry name" value="Peptidases_S8_Subtilisin_subset"/>
    <property type="match status" value="1"/>
</dbReference>
<accession>A0ABV8B644</accession>
<dbReference type="InterPro" id="IPR036852">
    <property type="entry name" value="Peptidase_S8/S53_dom_sf"/>
</dbReference>
<dbReference type="PRINTS" id="PR00723">
    <property type="entry name" value="SUBTILISIN"/>
</dbReference>
<comment type="similarity">
    <text evidence="1 5 6">Belongs to the peptidase S8 family.</text>
</comment>
<dbReference type="EMBL" id="JBHRZT010000072">
    <property type="protein sequence ID" value="MFC3885778.1"/>
    <property type="molecule type" value="Genomic_DNA"/>
</dbReference>
<dbReference type="Proteomes" id="UP001595752">
    <property type="component" value="Unassembled WGS sequence"/>
</dbReference>
<evidence type="ECO:0000256" key="3">
    <source>
        <dbReference type="ARBA" id="ARBA00022801"/>
    </source>
</evidence>
<evidence type="ECO:0000256" key="5">
    <source>
        <dbReference type="PROSITE-ProRule" id="PRU01240"/>
    </source>
</evidence>
<dbReference type="InterPro" id="IPR051048">
    <property type="entry name" value="Peptidase_S8/S53_subtilisin"/>
</dbReference>
<evidence type="ECO:0000313" key="9">
    <source>
        <dbReference type="Proteomes" id="UP001595752"/>
    </source>
</evidence>
<evidence type="ECO:0000313" key="8">
    <source>
        <dbReference type="EMBL" id="MFC3885778.1"/>
    </source>
</evidence>
<dbReference type="PANTHER" id="PTHR43399:SF4">
    <property type="entry name" value="CELL WALL-ASSOCIATED PROTEASE"/>
    <property type="match status" value="1"/>
</dbReference>
<evidence type="ECO:0000256" key="1">
    <source>
        <dbReference type="ARBA" id="ARBA00011073"/>
    </source>
</evidence>
<evidence type="ECO:0000256" key="4">
    <source>
        <dbReference type="ARBA" id="ARBA00022825"/>
    </source>
</evidence>
<feature type="active site" description="Charge relay system" evidence="5">
    <location>
        <position position="86"/>
    </location>
</feature>
<dbReference type="Gene3D" id="3.40.50.200">
    <property type="entry name" value="Peptidase S8/S53 domain"/>
    <property type="match status" value="1"/>
</dbReference>
<sequence length="315" mass="33700">MGNIQLIPYKVQALVRQTTEIPQGVQFVEAPELWENGASGDGVIVAVIDTGCDVNHPDFESQIIGGYNFTTDYDGDVDNFSDNNGHGTHVCGTIAAIENNQGVVGVAPKVKLLVLKVLTESGEGTLEAVTEAIDYAINWRGPNQEEVRIMSMSLGSSVDDPVLHETIKRAVAQNILVVCAAGNAGDGEYTSDEYEYPGSYPEVVQVGSVNLQGEISDFSNSNLEVDLVAPGEGILSTYLNGEYAKLSGTSMATPHVSGAAALLLEQYERTSGKKMTESELYGTLIKRTVPIDSSRNEQGNGVLKLFSSTMKRTTV</sequence>
<dbReference type="SUPFAM" id="SSF52743">
    <property type="entry name" value="Subtilisin-like"/>
    <property type="match status" value="1"/>
</dbReference>
<proteinExistence type="inferred from homology"/>
<name>A0ABV8B644_9BACI</name>
<evidence type="ECO:0000256" key="6">
    <source>
        <dbReference type="RuleBase" id="RU003355"/>
    </source>
</evidence>
<dbReference type="PROSITE" id="PS51892">
    <property type="entry name" value="SUBTILASE"/>
    <property type="match status" value="1"/>
</dbReference>
<keyword evidence="9" id="KW-1185">Reference proteome</keyword>
<reference evidence="9" key="1">
    <citation type="journal article" date="2019" name="Int. J. Syst. Evol. Microbiol.">
        <title>The Global Catalogue of Microorganisms (GCM) 10K type strain sequencing project: providing services to taxonomists for standard genome sequencing and annotation.</title>
        <authorList>
            <consortium name="The Broad Institute Genomics Platform"/>
            <consortium name="The Broad Institute Genome Sequencing Center for Infectious Disease"/>
            <person name="Wu L."/>
            <person name="Ma J."/>
        </authorList>
    </citation>
    <scope>NUCLEOTIDE SEQUENCE [LARGE SCALE GENOMIC DNA]</scope>
    <source>
        <strain evidence="9">CCUG 61889</strain>
    </source>
</reference>
<keyword evidence="2 5" id="KW-0645">Protease</keyword>
<feature type="active site" description="Charge relay system" evidence="5">
    <location>
        <position position="49"/>
    </location>
</feature>